<dbReference type="EMBL" id="GL871314">
    <property type="protein sequence ID" value="EGC30614.1"/>
    <property type="molecule type" value="Genomic_DNA"/>
</dbReference>
<proteinExistence type="predicted"/>
<organism evidence="2 3">
    <name type="scientific">Dictyostelium purpureum</name>
    <name type="common">Slime mold</name>
    <dbReference type="NCBI Taxonomy" id="5786"/>
    <lineage>
        <taxon>Eukaryota</taxon>
        <taxon>Amoebozoa</taxon>
        <taxon>Evosea</taxon>
        <taxon>Eumycetozoa</taxon>
        <taxon>Dictyostelia</taxon>
        <taxon>Dictyosteliales</taxon>
        <taxon>Dictyosteliaceae</taxon>
        <taxon>Dictyostelium</taxon>
    </lineage>
</organism>
<dbReference type="VEuPathDB" id="AmoebaDB:DICPUDRAFT_157614"/>
<keyword evidence="3" id="KW-1185">Reference proteome</keyword>
<keyword evidence="1" id="KW-0732">Signal</keyword>
<evidence type="ECO:0000256" key="1">
    <source>
        <dbReference type="SAM" id="SignalP"/>
    </source>
</evidence>
<sequence>MKLFNCLLVILLLVMSTFIETNAELYNTFVLESPYCKTFTLYLDKCDSNICGGGCGKITTNSSNPNTFYLGFYNDLVCDSIQGNSAEFECGHNPTILSPFKIFCKSAPSLSINKNI</sequence>
<evidence type="ECO:0000313" key="3">
    <source>
        <dbReference type="Proteomes" id="UP000001064"/>
    </source>
</evidence>
<dbReference type="GeneID" id="10509029"/>
<protein>
    <submittedName>
        <fullName evidence="2">Uncharacterized protein</fullName>
    </submittedName>
</protein>
<feature type="signal peptide" evidence="1">
    <location>
        <begin position="1"/>
        <end position="23"/>
    </location>
</feature>
<reference evidence="3" key="1">
    <citation type="journal article" date="2011" name="Genome Biol.">
        <title>Comparative genomics of the social amoebae Dictyostelium discoideum and Dictyostelium purpureum.</title>
        <authorList>
            <consortium name="US DOE Joint Genome Institute (JGI-PGF)"/>
            <person name="Sucgang R."/>
            <person name="Kuo A."/>
            <person name="Tian X."/>
            <person name="Salerno W."/>
            <person name="Parikh A."/>
            <person name="Feasley C.L."/>
            <person name="Dalin E."/>
            <person name="Tu H."/>
            <person name="Huang E."/>
            <person name="Barry K."/>
            <person name="Lindquist E."/>
            <person name="Shapiro H."/>
            <person name="Bruce D."/>
            <person name="Schmutz J."/>
            <person name="Salamov A."/>
            <person name="Fey P."/>
            <person name="Gaudet P."/>
            <person name="Anjard C."/>
            <person name="Babu M.M."/>
            <person name="Basu S."/>
            <person name="Bushmanova Y."/>
            <person name="van der Wel H."/>
            <person name="Katoh-Kurasawa M."/>
            <person name="Dinh C."/>
            <person name="Coutinho P.M."/>
            <person name="Saito T."/>
            <person name="Elias M."/>
            <person name="Schaap P."/>
            <person name="Kay R.R."/>
            <person name="Henrissat B."/>
            <person name="Eichinger L."/>
            <person name="Rivero F."/>
            <person name="Putnam N.H."/>
            <person name="West C.M."/>
            <person name="Loomis W.F."/>
            <person name="Chisholm R.L."/>
            <person name="Shaulsky G."/>
            <person name="Strassmann J.E."/>
            <person name="Queller D.C."/>
            <person name="Kuspa A."/>
            <person name="Grigoriev I.V."/>
        </authorList>
    </citation>
    <scope>NUCLEOTIDE SEQUENCE [LARGE SCALE GENOMIC DNA]</scope>
    <source>
        <strain evidence="3">QSDP1</strain>
    </source>
</reference>
<dbReference type="KEGG" id="dpp:DICPUDRAFT_157614"/>
<evidence type="ECO:0000313" key="2">
    <source>
        <dbReference type="EMBL" id="EGC30614.1"/>
    </source>
</evidence>
<feature type="chain" id="PRO_5003265510" evidence="1">
    <location>
        <begin position="24"/>
        <end position="116"/>
    </location>
</feature>
<dbReference type="RefSeq" id="XP_003292849.1">
    <property type="nucleotide sequence ID" value="XM_003292801.1"/>
</dbReference>
<dbReference type="AlphaFoldDB" id="F0ZZL2"/>
<dbReference type="Proteomes" id="UP000001064">
    <property type="component" value="Unassembled WGS sequence"/>
</dbReference>
<dbReference type="InParanoid" id="F0ZZL2"/>
<name>F0ZZL2_DICPU</name>
<accession>F0ZZL2</accession>
<gene>
    <name evidence="2" type="ORF">DICPUDRAFT_157614</name>
</gene>